<name>A0A562U7D0_9SPHI</name>
<evidence type="ECO:0000256" key="2">
    <source>
        <dbReference type="ARBA" id="ARBA00012438"/>
    </source>
</evidence>
<feature type="domain" description="Response regulatory" evidence="9">
    <location>
        <begin position="459"/>
        <end position="575"/>
    </location>
</feature>
<dbReference type="SUPFAM" id="SSF47384">
    <property type="entry name" value="Homodimeric domain of signal transducing histidine kinase"/>
    <property type="match status" value="1"/>
</dbReference>
<dbReference type="RefSeq" id="WP_144911400.1">
    <property type="nucleotide sequence ID" value="NZ_VLLI01000004.1"/>
</dbReference>
<dbReference type="Pfam" id="PF00072">
    <property type="entry name" value="Response_reg"/>
    <property type="match status" value="1"/>
</dbReference>
<dbReference type="Pfam" id="PF02518">
    <property type="entry name" value="HATPase_c"/>
    <property type="match status" value="1"/>
</dbReference>
<keyword evidence="7" id="KW-0812">Transmembrane</keyword>
<evidence type="ECO:0000256" key="6">
    <source>
        <dbReference type="PROSITE-ProRule" id="PRU00169"/>
    </source>
</evidence>
<dbReference type="InterPro" id="IPR004358">
    <property type="entry name" value="Sig_transdc_His_kin-like_C"/>
</dbReference>
<dbReference type="PRINTS" id="PR00344">
    <property type="entry name" value="BCTRLSENSOR"/>
</dbReference>
<evidence type="ECO:0000256" key="7">
    <source>
        <dbReference type="SAM" id="Phobius"/>
    </source>
</evidence>
<dbReference type="InterPro" id="IPR003594">
    <property type="entry name" value="HATPase_dom"/>
</dbReference>
<feature type="transmembrane region" description="Helical" evidence="7">
    <location>
        <begin position="32"/>
        <end position="49"/>
    </location>
</feature>
<dbReference type="CDD" id="cd16922">
    <property type="entry name" value="HATPase_EvgS-ArcB-TorS-like"/>
    <property type="match status" value="1"/>
</dbReference>
<dbReference type="Gene3D" id="3.40.50.2300">
    <property type="match status" value="1"/>
</dbReference>
<dbReference type="InterPro" id="IPR036097">
    <property type="entry name" value="HisK_dim/P_sf"/>
</dbReference>
<dbReference type="SUPFAM" id="SSF55874">
    <property type="entry name" value="ATPase domain of HSP90 chaperone/DNA topoisomerase II/histidine kinase"/>
    <property type="match status" value="1"/>
</dbReference>
<feature type="transmembrane region" description="Helical" evidence="7">
    <location>
        <begin position="55"/>
        <end position="75"/>
    </location>
</feature>
<dbReference type="PROSITE" id="PS50110">
    <property type="entry name" value="RESPONSE_REGULATORY"/>
    <property type="match status" value="1"/>
</dbReference>
<evidence type="ECO:0000259" key="8">
    <source>
        <dbReference type="PROSITE" id="PS50109"/>
    </source>
</evidence>
<keyword evidence="5 10" id="KW-0418">Kinase</keyword>
<reference evidence="10 11" key="1">
    <citation type="submission" date="2019-07" db="EMBL/GenBank/DDBJ databases">
        <title>Genomic Encyclopedia of Archaeal and Bacterial Type Strains, Phase II (KMG-II): from individual species to whole genera.</title>
        <authorList>
            <person name="Goeker M."/>
        </authorList>
    </citation>
    <scope>NUCLEOTIDE SEQUENCE [LARGE SCALE GENOMIC DNA]</scope>
    <source>
        <strain evidence="10 11">ATCC BAA-1854</strain>
    </source>
</reference>
<dbReference type="PANTHER" id="PTHR43047">
    <property type="entry name" value="TWO-COMPONENT HISTIDINE PROTEIN KINASE"/>
    <property type="match status" value="1"/>
</dbReference>
<feature type="modified residue" description="4-aspartylphosphate" evidence="6">
    <location>
        <position position="509"/>
    </location>
</feature>
<gene>
    <name evidence="10" type="ORF">JN11_01590</name>
</gene>
<dbReference type="OrthoDB" id="9811889at2"/>
<evidence type="ECO:0000256" key="5">
    <source>
        <dbReference type="ARBA" id="ARBA00022777"/>
    </source>
</evidence>
<evidence type="ECO:0000256" key="4">
    <source>
        <dbReference type="ARBA" id="ARBA00022679"/>
    </source>
</evidence>
<dbReference type="PROSITE" id="PS50109">
    <property type="entry name" value="HIS_KIN"/>
    <property type="match status" value="1"/>
</dbReference>
<dbReference type="PANTHER" id="PTHR43047:SF72">
    <property type="entry name" value="OSMOSENSING HISTIDINE PROTEIN KINASE SLN1"/>
    <property type="match status" value="1"/>
</dbReference>
<dbReference type="InterPro" id="IPR001789">
    <property type="entry name" value="Sig_transdc_resp-reg_receiver"/>
</dbReference>
<dbReference type="Proteomes" id="UP000317010">
    <property type="component" value="Unassembled WGS sequence"/>
</dbReference>
<dbReference type="InterPro" id="IPR011006">
    <property type="entry name" value="CheY-like_superfamily"/>
</dbReference>
<feature type="domain" description="Histidine kinase" evidence="8">
    <location>
        <begin position="216"/>
        <end position="437"/>
    </location>
</feature>
<dbReference type="EMBL" id="VLLI01000004">
    <property type="protein sequence ID" value="TWJ01439.1"/>
    <property type="molecule type" value="Genomic_DNA"/>
</dbReference>
<comment type="catalytic activity">
    <reaction evidence="1">
        <text>ATP + protein L-histidine = ADP + protein N-phospho-L-histidine.</text>
        <dbReference type="EC" id="2.7.13.3"/>
    </reaction>
</comment>
<proteinExistence type="predicted"/>
<keyword evidence="7" id="KW-0472">Membrane</keyword>
<dbReference type="AlphaFoldDB" id="A0A562U7D0"/>
<dbReference type="Pfam" id="PF00512">
    <property type="entry name" value="HisKA"/>
    <property type="match status" value="1"/>
</dbReference>
<dbReference type="CDD" id="cd00082">
    <property type="entry name" value="HisKA"/>
    <property type="match status" value="1"/>
</dbReference>
<dbReference type="InterPro" id="IPR003661">
    <property type="entry name" value="HisK_dim/P_dom"/>
</dbReference>
<organism evidence="10 11">
    <name type="scientific">Mucilaginibacter frigoritolerans</name>
    <dbReference type="NCBI Taxonomy" id="652788"/>
    <lineage>
        <taxon>Bacteria</taxon>
        <taxon>Pseudomonadati</taxon>
        <taxon>Bacteroidota</taxon>
        <taxon>Sphingobacteriia</taxon>
        <taxon>Sphingobacteriales</taxon>
        <taxon>Sphingobacteriaceae</taxon>
        <taxon>Mucilaginibacter</taxon>
    </lineage>
</organism>
<dbReference type="Gene3D" id="1.10.287.130">
    <property type="match status" value="1"/>
</dbReference>
<dbReference type="GO" id="GO:0009927">
    <property type="term" value="F:histidine phosphotransfer kinase activity"/>
    <property type="evidence" value="ECO:0007669"/>
    <property type="project" value="TreeGrafter"/>
</dbReference>
<keyword evidence="7" id="KW-1133">Transmembrane helix</keyword>
<dbReference type="GO" id="GO:0000155">
    <property type="term" value="F:phosphorelay sensor kinase activity"/>
    <property type="evidence" value="ECO:0007669"/>
    <property type="project" value="InterPro"/>
</dbReference>
<feature type="transmembrane region" description="Helical" evidence="7">
    <location>
        <begin position="111"/>
        <end position="126"/>
    </location>
</feature>
<comment type="caution">
    <text evidence="10">The sequence shown here is derived from an EMBL/GenBank/DDBJ whole genome shotgun (WGS) entry which is preliminary data.</text>
</comment>
<evidence type="ECO:0000256" key="3">
    <source>
        <dbReference type="ARBA" id="ARBA00022553"/>
    </source>
</evidence>
<evidence type="ECO:0000256" key="1">
    <source>
        <dbReference type="ARBA" id="ARBA00000085"/>
    </source>
</evidence>
<feature type="transmembrane region" description="Helical" evidence="7">
    <location>
        <begin position="135"/>
        <end position="155"/>
    </location>
</feature>
<accession>A0A562U7D0</accession>
<dbReference type="SMART" id="SM00448">
    <property type="entry name" value="REC"/>
    <property type="match status" value="1"/>
</dbReference>
<dbReference type="SMART" id="SM00388">
    <property type="entry name" value="HisKA"/>
    <property type="match status" value="1"/>
</dbReference>
<keyword evidence="3 6" id="KW-0597">Phosphoprotein</keyword>
<dbReference type="InterPro" id="IPR036890">
    <property type="entry name" value="HATPase_C_sf"/>
</dbReference>
<evidence type="ECO:0000259" key="9">
    <source>
        <dbReference type="PROSITE" id="PS50110"/>
    </source>
</evidence>
<feature type="transmembrane region" description="Helical" evidence="7">
    <location>
        <begin position="175"/>
        <end position="191"/>
    </location>
</feature>
<keyword evidence="4" id="KW-0808">Transferase</keyword>
<dbReference type="GO" id="GO:0005886">
    <property type="term" value="C:plasma membrane"/>
    <property type="evidence" value="ECO:0007669"/>
    <property type="project" value="TreeGrafter"/>
</dbReference>
<dbReference type="Gene3D" id="3.30.565.10">
    <property type="entry name" value="Histidine kinase-like ATPase, C-terminal domain"/>
    <property type="match status" value="1"/>
</dbReference>
<keyword evidence="11" id="KW-1185">Reference proteome</keyword>
<protein>
    <recommendedName>
        <fullName evidence="2">histidine kinase</fullName>
        <ecNumber evidence="2">2.7.13.3</ecNumber>
    </recommendedName>
</protein>
<sequence>MGKITDKYHQQVKHGHKHLDPLFDIKEVPKRTYQLGVAILLTGIILSFYDAGIKMYVSSFLVACFCFSILMFMLLKYNGDIKDLTIAIISMVCALLVFSACLEGLQSDQYLYFFPLLISVPLLIDLKKTPFSKSLIFLSIIIASFIICICIGKYVKPLEDFTSAQIGKLALMNRVAAICSTIVFATLYTLFEKKYIDELVEQSNKVINTKTQFLATMGHELRTPLNGIIGVVSLLKNEPDVVKKEEYIEIIRSCSDDMLLLINDILDFNKIEAGKLDIHSEKINLRQLLINISTPFIALAKAKKVELKLEIDPQADVLIFADGTLLGQVLNNLFINALKLTNQGSIKLKVKCHKKDSKTINVKFSIQDTGIGLDKADKEKIYEGFWQVYDENAKQLTGTGLGLSISTRLLKLMGGTLTLDSEKGKGSTFSFDLTFDYTLDLQDITETPVFSEDDLSGIRILLVEDNKINMMIAKKVLTDFKAFVTCTNNGQEALNSLTNDHNYHIILMDLEMPVMNGYIAIYEMKKTYPHIPVIAVTASLVDEQMLADLLASGFSDCILKPFQPHELRLSIQKQLRH</sequence>
<dbReference type="SMART" id="SM00387">
    <property type="entry name" value="HATPase_c"/>
    <property type="match status" value="1"/>
</dbReference>
<feature type="transmembrane region" description="Helical" evidence="7">
    <location>
        <begin position="84"/>
        <end position="105"/>
    </location>
</feature>
<dbReference type="FunFam" id="3.30.565.10:FF:000010">
    <property type="entry name" value="Sensor histidine kinase RcsC"/>
    <property type="match status" value="1"/>
</dbReference>
<evidence type="ECO:0000313" key="10">
    <source>
        <dbReference type="EMBL" id="TWJ01439.1"/>
    </source>
</evidence>
<dbReference type="InterPro" id="IPR005467">
    <property type="entry name" value="His_kinase_dom"/>
</dbReference>
<evidence type="ECO:0000313" key="11">
    <source>
        <dbReference type="Proteomes" id="UP000317010"/>
    </source>
</evidence>
<dbReference type="CDD" id="cd17546">
    <property type="entry name" value="REC_hyHK_CKI1_RcsC-like"/>
    <property type="match status" value="1"/>
</dbReference>
<dbReference type="SUPFAM" id="SSF52172">
    <property type="entry name" value="CheY-like"/>
    <property type="match status" value="1"/>
</dbReference>
<dbReference type="EC" id="2.7.13.3" evidence="2"/>